<keyword evidence="4 7" id="KW-0812">Transmembrane</keyword>
<dbReference type="RefSeq" id="WP_284328637.1">
    <property type="nucleotide sequence ID" value="NZ_BSUN01000001.1"/>
</dbReference>
<organism evidence="9 10">
    <name type="scientific">Demequina litorisediminis</name>
    <dbReference type="NCBI Taxonomy" id="1849022"/>
    <lineage>
        <taxon>Bacteria</taxon>
        <taxon>Bacillati</taxon>
        <taxon>Actinomycetota</taxon>
        <taxon>Actinomycetes</taxon>
        <taxon>Micrococcales</taxon>
        <taxon>Demequinaceae</taxon>
        <taxon>Demequina</taxon>
    </lineage>
</organism>
<sequence length="307" mass="33221">MDSTTDAWLRNRRRLRLTQTATSGAFLLPIMAVFVILFAVPFAQTIYYAFTDFSGYSTDVSFVGFANYAKVFADPALMQGLAFTLLYAIATTVLITVCAIPLAIALNQRFVGRNAVRSVFFFLSVPSMAILGIVWQYIFSPLDSGVLNTIVRSLFGADAVLWLSESSLARGCVIFVGVWAGVGWHATLYLAYLQAVPRDLYEQAEVDGANAWQKFVAITLPQLIPCIVVSTFLLMTAGLKVYDLPYTLTKGGPGFATNTLTQSIIVQGIAQGRADLGSALAVIFTVAVAAVVLAQLALANRLERTLS</sequence>
<keyword evidence="2 7" id="KW-0813">Transport</keyword>
<dbReference type="PROSITE" id="PS50928">
    <property type="entry name" value="ABC_TM1"/>
    <property type="match status" value="1"/>
</dbReference>
<dbReference type="PANTHER" id="PTHR30193">
    <property type="entry name" value="ABC TRANSPORTER PERMEASE PROTEIN"/>
    <property type="match status" value="1"/>
</dbReference>
<evidence type="ECO:0000256" key="1">
    <source>
        <dbReference type="ARBA" id="ARBA00004651"/>
    </source>
</evidence>
<keyword evidence="10" id="KW-1185">Reference proteome</keyword>
<dbReference type="SUPFAM" id="SSF161098">
    <property type="entry name" value="MetI-like"/>
    <property type="match status" value="1"/>
</dbReference>
<evidence type="ECO:0000256" key="7">
    <source>
        <dbReference type="RuleBase" id="RU363032"/>
    </source>
</evidence>
<evidence type="ECO:0000256" key="2">
    <source>
        <dbReference type="ARBA" id="ARBA00022448"/>
    </source>
</evidence>
<evidence type="ECO:0000256" key="3">
    <source>
        <dbReference type="ARBA" id="ARBA00022475"/>
    </source>
</evidence>
<proteinExistence type="inferred from homology"/>
<comment type="similarity">
    <text evidence="7">Belongs to the binding-protein-dependent transport system permease family.</text>
</comment>
<evidence type="ECO:0000256" key="5">
    <source>
        <dbReference type="ARBA" id="ARBA00022989"/>
    </source>
</evidence>
<keyword evidence="5 7" id="KW-1133">Transmembrane helix</keyword>
<evidence type="ECO:0000313" key="9">
    <source>
        <dbReference type="EMBL" id="GMA36550.1"/>
    </source>
</evidence>
<protein>
    <submittedName>
        <fullName evidence="9">ABC transporter permease</fullName>
    </submittedName>
</protein>
<dbReference type="InterPro" id="IPR035906">
    <property type="entry name" value="MetI-like_sf"/>
</dbReference>
<dbReference type="InterPro" id="IPR051393">
    <property type="entry name" value="ABC_transporter_permease"/>
</dbReference>
<keyword evidence="3" id="KW-1003">Cell membrane</keyword>
<dbReference type="InterPro" id="IPR000515">
    <property type="entry name" value="MetI-like"/>
</dbReference>
<dbReference type="CDD" id="cd06261">
    <property type="entry name" value="TM_PBP2"/>
    <property type="match status" value="1"/>
</dbReference>
<reference evidence="10" key="1">
    <citation type="journal article" date="2019" name="Int. J. Syst. Evol. Microbiol.">
        <title>The Global Catalogue of Microorganisms (GCM) 10K type strain sequencing project: providing services to taxonomists for standard genome sequencing and annotation.</title>
        <authorList>
            <consortium name="The Broad Institute Genomics Platform"/>
            <consortium name="The Broad Institute Genome Sequencing Center for Infectious Disease"/>
            <person name="Wu L."/>
            <person name="Ma J."/>
        </authorList>
    </citation>
    <scope>NUCLEOTIDE SEQUENCE [LARGE SCALE GENOMIC DNA]</scope>
    <source>
        <strain evidence="10">NBRC 112299</strain>
    </source>
</reference>
<gene>
    <name evidence="9" type="ORF">GCM10025876_27540</name>
</gene>
<evidence type="ECO:0000256" key="6">
    <source>
        <dbReference type="ARBA" id="ARBA00023136"/>
    </source>
</evidence>
<dbReference type="PANTHER" id="PTHR30193:SF37">
    <property type="entry name" value="INNER MEMBRANE ABC TRANSPORTER PERMEASE PROTEIN YCJO"/>
    <property type="match status" value="1"/>
</dbReference>
<comment type="subcellular location">
    <subcellularLocation>
        <location evidence="1 7">Cell membrane</location>
        <topology evidence="1 7">Multi-pass membrane protein</topology>
    </subcellularLocation>
</comment>
<feature type="transmembrane region" description="Helical" evidence="7">
    <location>
        <begin position="215"/>
        <end position="239"/>
    </location>
</feature>
<evidence type="ECO:0000313" key="10">
    <source>
        <dbReference type="Proteomes" id="UP001157125"/>
    </source>
</evidence>
<dbReference type="Gene3D" id="1.10.3720.10">
    <property type="entry name" value="MetI-like"/>
    <property type="match status" value="1"/>
</dbReference>
<feature type="transmembrane region" description="Helical" evidence="7">
    <location>
        <begin position="85"/>
        <end position="106"/>
    </location>
</feature>
<feature type="transmembrane region" description="Helical" evidence="7">
    <location>
        <begin position="118"/>
        <end position="139"/>
    </location>
</feature>
<feature type="transmembrane region" description="Helical" evidence="7">
    <location>
        <begin position="21"/>
        <end position="50"/>
    </location>
</feature>
<comment type="caution">
    <text evidence="9">The sequence shown here is derived from an EMBL/GenBank/DDBJ whole genome shotgun (WGS) entry which is preliminary data.</text>
</comment>
<name>A0ABQ6IFB2_9MICO</name>
<feature type="transmembrane region" description="Helical" evidence="7">
    <location>
        <begin position="171"/>
        <end position="195"/>
    </location>
</feature>
<feature type="domain" description="ABC transmembrane type-1" evidence="8">
    <location>
        <begin position="81"/>
        <end position="297"/>
    </location>
</feature>
<dbReference type="EMBL" id="BSUN01000001">
    <property type="protein sequence ID" value="GMA36550.1"/>
    <property type="molecule type" value="Genomic_DNA"/>
</dbReference>
<accession>A0ABQ6IFB2</accession>
<evidence type="ECO:0000256" key="4">
    <source>
        <dbReference type="ARBA" id="ARBA00022692"/>
    </source>
</evidence>
<evidence type="ECO:0000259" key="8">
    <source>
        <dbReference type="PROSITE" id="PS50928"/>
    </source>
</evidence>
<dbReference type="Pfam" id="PF00528">
    <property type="entry name" value="BPD_transp_1"/>
    <property type="match status" value="1"/>
</dbReference>
<feature type="transmembrane region" description="Helical" evidence="7">
    <location>
        <begin position="276"/>
        <end position="298"/>
    </location>
</feature>
<dbReference type="Proteomes" id="UP001157125">
    <property type="component" value="Unassembled WGS sequence"/>
</dbReference>
<keyword evidence="6 7" id="KW-0472">Membrane</keyword>